<proteinExistence type="predicted"/>
<name>X1U7B6_9ZZZZ</name>
<gene>
    <name evidence="1" type="ORF">S12H4_39617</name>
</gene>
<accession>X1U7B6</accession>
<comment type="caution">
    <text evidence="1">The sequence shown here is derived from an EMBL/GenBank/DDBJ whole genome shotgun (WGS) entry which is preliminary data.</text>
</comment>
<dbReference type="AlphaFoldDB" id="X1U7B6"/>
<evidence type="ECO:0000313" key="1">
    <source>
        <dbReference type="EMBL" id="GAI88214.1"/>
    </source>
</evidence>
<sequence>RAAIKLPFLRFTLRYDELYDLTYCCLRAWMTLTQAYPKSPTPRNRTRKTPNKY</sequence>
<reference evidence="1" key="1">
    <citation type="journal article" date="2014" name="Front. Microbiol.">
        <title>High frequency of phylogenetically diverse reductive dehalogenase-homologous genes in deep subseafloor sedimentary metagenomes.</title>
        <authorList>
            <person name="Kawai M."/>
            <person name="Futagami T."/>
            <person name="Toyoda A."/>
            <person name="Takaki Y."/>
            <person name="Nishi S."/>
            <person name="Hori S."/>
            <person name="Arai W."/>
            <person name="Tsubouchi T."/>
            <person name="Morono Y."/>
            <person name="Uchiyama I."/>
            <person name="Ito T."/>
            <person name="Fujiyama A."/>
            <person name="Inagaki F."/>
            <person name="Takami H."/>
        </authorList>
    </citation>
    <scope>NUCLEOTIDE SEQUENCE</scope>
    <source>
        <strain evidence="1">Expedition CK06-06</strain>
    </source>
</reference>
<dbReference type="EMBL" id="BARW01023956">
    <property type="protein sequence ID" value="GAI88214.1"/>
    <property type="molecule type" value="Genomic_DNA"/>
</dbReference>
<organism evidence="1">
    <name type="scientific">marine sediment metagenome</name>
    <dbReference type="NCBI Taxonomy" id="412755"/>
    <lineage>
        <taxon>unclassified sequences</taxon>
        <taxon>metagenomes</taxon>
        <taxon>ecological metagenomes</taxon>
    </lineage>
</organism>
<feature type="non-terminal residue" evidence="1">
    <location>
        <position position="1"/>
    </location>
</feature>
<protein>
    <submittedName>
        <fullName evidence="1">Uncharacterized protein</fullName>
    </submittedName>
</protein>